<accession>A0A0J9XGW2</accession>
<name>A0A0J9XGW2_GEOCN</name>
<dbReference type="AlphaFoldDB" id="A0A0J9XGW2"/>
<sequence>MSEPVDDQNQTAASSTASRQLSRREARLRGAGTRQVNISAFSIFTSAQDGNESAVVSSKTITHESQNVVSQSGDGGSVTAMASTTTTSTSLVTVSTETPNENIPATGTIEEVDDEIVEVNHGDNDDDIEKLISEAGGIRDHEEEEVGQVDDDEMESYQVEYGSQSPPIVSPKRGLEEVGTDESPKRRRSSRLQARQSLENSFSVDLDTPTKDDRQGRLESPIESPYPSPVAVRSKPVTAAQAPAQPKATRQNSTATHRRGALTTASVFPTLANARRRKVILPIFTHSDSEESDGNGGDEDDSDPDYVEGESSQRSHDTFNLTIYKVPPEHGGTLAVNVVDVVHQVIVNHLSRFLKHDKGMRKARPAVRRAFARYRSLVHDHLLQLGDLVDSNAVLVARVRAATAQRDAARSRLLQLRDERMRVQRRMEQVRINHAEQTAKLNEAREVDFFLADIEQSRLRASDSAENNDYNGESNEKGAGTKALNKVLLELDLLRPKLGKAGAAQILQKAARKLEHLDQNLSF</sequence>
<dbReference type="Proteomes" id="UP000242525">
    <property type="component" value="Unassembled WGS sequence"/>
</dbReference>
<feature type="compositionally biased region" description="Basic and acidic residues" evidence="2">
    <location>
        <begin position="208"/>
        <end position="217"/>
    </location>
</feature>
<feature type="compositionally biased region" description="Polar residues" evidence="2">
    <location>
        <begin position="49"/>
        <end position="72"/>
    </location>
</feature>
<keyword evidence="1" id="KW-0175">Coiled coil</keyword>
<dbReference type="EMBL" id="CCBN010000015">
    <property type="protein sequence ID" value="CDO56545.1"/>
    <property type="molecule type" value="Genomic_DNA"/>
</dbReference>
<dbReference type="InterPro" id="IPR048743">
    <property type="entry name" value="AME1"/>
</dbReference>
<feature type="region of interest" description="Disordered" evidence="2">
    <location>
        <begin position="284"/>
        <end position="314"/>
    </location>
</feature>
<feature type="region of interest" description="Disordered" evidence="2">
    <location>
        <begin position="49"/>
        <end position="83"/>
    </location>
</feature>
<feature type="domain" description="Inner kinetochore subunit AME1" evidence="3">
    <location>
        <begin position="319"/>
        <end position="514"/>
    </location>
</feature>
<feature type="compositionally biased region" description="Polar residues" evidence="2">
    <location>
        <begin position="7"/>
        <end position="20"/>
    </location>
</feature>
<feature type="compositionally biased region" description="Acidic residues" evidence="2">
    <location>
        <begin position="290"/>
        <end position="308"/>
    </location>
</feature>
<evidence type="ECO:0000313" key="4">
    <source>
        <dbReference type="EMBL" id="CDO56545.1"/>
    </source>
</evidence>
<feature type="region of interest" description="Disordered" evidence="2">
    <location>
        <begin position="1"/>
        <end position="32"/>
    </location>
</feature>
<feature type="coiled-coil region" evidence="1">
    <location>
        <begin position="399"/>
        <end position="447"/>
    </location>
</feature>
<feature type="compositionally biased region" description="Acidic residues" evidence="2">
    <location>
        <begin position="142"/>
        <end position="155"/>
    </location>
</feature>
<evidence type="ECO:0000256" key="2">
    <source>
        <dbReference type="SAM" id="MobiDB-lite"/>
    </source>
</evidence>
<feature type="compositionally biased region" description="Low complexity" evidence="2">
    <location>
        <begin position="235"/>
        <end position="249"/>
    </location>
</feature>
<dbReference type="Pfam" id="PF20994">
    <property type="entry name" value="CENPU"/>
    <property type="match status" value="1"/>
</dbReference>
<organism evidence="4 5">
    <name type="scientific">Geotrichum candidum</name>
    <name type="common">Oospora lactis</name>
    <name type="synonym">Dipodascus geotrichum</name>
    <dbReference type="NCBI Taxonomy" id="1173061"/>
    <lineage>
        <taxon>Eukaryota</taxon>
        <taxon>Fungi</taxon>
        <taxon>Dikarya</taxon>
        <taxon>Ascomycota</taxon>
        <taxon>Saccharomycotina</taxon>
        <taxon>Dipodascomycetes</taxon>
        <taxon>Dipodascales</taxon>
        <taxon>Dipodascaceae</taxon>
        <taxon>Geotrichum</taxon>
    </lineage>
</organism>
<proteinExistence type="predicted"/>
<keyword evidence="5" id="KW-1185">Reference proteome</keyword>
<feature type="region of interest" description="Disordered" evidence="2">
    <location>
        <begin position="121"/>
        <end position="262"/>
    </location>
</feature>
<evidence type="ECO:0000313" key="5">
    <source>
        <dbReference type="Proteomes" id="UP000242525"/>
    </source>
</evidence>
<gene>
    <name evidence="4" type="ORF">BN980_GECA15s02815g</name>
</gene>
<protein>
    <recommendedName>
        <fullName evidence="3">Inner kinetochore subunit AME1 domain-containing protein</fullName>
    </recommendedName>
</protein>
<evidence type="ECO:0000256" key="1">
    <source>
        <dbReference type="SAM" id="Coils"/>
    </source>
</evidence>
<comment type="caution">
    <text evidence="4">The sequence shown here is derived from an EMBL/GenBank/DDBJ whole genome shotgun (WGS) entry which is preliminary data.</text>
</comment>
<feature type="compositionally biased region" description="Basic and acidic residues" evidence="2">
    <location>
        <begin position="121"/>
        <end position="141"/>
    </location>
</feature>
<reference evidence="4" key="1">
    <citation type="submission" date="2014-03" db="EMBL/GenBank/DDBJ databases">
        <authorList>
            <person name="Casaregola S."/>
        </authorList>
    </citation>
    <scope>NUCLEOTIDE SEQUENCE [LARGE SCALE GENOMIC DNA]</scope>
    <source>
        <strain evidence="4">CLIB 918</strain>
    </source>
</reference>
<evidence type="ECO:0000259" key="3">
    <source>
        <dbReference type="Pfam" id="PF20994"/>
    </source>
</evidence>